<evidence type="ECO:0000259" key="2">
    <source>
        <dbReference type="Pfam" id="PF05239"/>
    </source>
</evidence>
<feature type="domain" description="PRC-barrel" evidence="2">
    <location>
        <begin position="49"/>
        <end position="112"/>
    </location>
</feature>
<accession>A0AAJ4ZKD4</accession>
<reference evidence="3 4" key="1">
    <citation type="submission" date="2018-06" db="EMBL/GenBank/DDBJ databases">
        <authorList>
            <consortium name="Pathogen Informatics"/>
            <person name="Doyle S."/>
        </authorList>
    </citation>
    <scope>NUCLEOTIDE SEQUENCE [LARGE SCALE GENOMIC DNA]</scope>
    <source>
        <strain evidence="3 4">NCTC10894</strain>
    </source>
</reference>
<sequence>MKRLTAVLLATAFVAAAPQVSAQVAGHATLGVSVTELDAVIKGVSVKKQVLGKPVYNEANEKVGSVRDLIVTPENAVSFAVVGAGGFVGLGRHDVAIPVNQFKYDQGRIVLPGATKDAIKSMPEFQYERQEKPAKAR</sequence>
<protein>
    <submittedName>
        <fullName evidence="3">Uncharacterized protein conserved in bacteria</fullName>
    </submittedName>
</protein>
<dbReference type="PANTHER" id="PTHR36505">
    <property type="entry name" value="BLR1072 PROTEIN"/>
    <property type="match status" value="1"/>
</dbReference>
<evidence type="ECO:0000313" key="4">
    <source>
        <dbReference type="Proteomes" id="UP000255008"/>
    </source>
</evidence>
<keyword evidence="1" id="KW-0732">Signal</keyword>
<name>A0AAJ4ZKD4_9RALS</name>
<comment type="caution">
    <text evidence="3">The sequence shown here is derived from an EMBL/GenBank/DDBJ whole genome shotgun (WGS) entry which is preliminary data.</text>
</comment>
<feature type="signal peptide" evidence="1">
    <location>
        <begin position="1"/>
        <end position="22"/>
    </location>
</feature>
<gene>
    <name evidence="3" type="ORF">NCTC10894_01334</name>
</gene>
<dbReference type="Gene3D" id="2.30.30.240">
    <property type="entry name" value="PRC-barrel domain"/>
    <property type="match status" value="1"/>
</dbReference>
<dbReference type="SUPFAM" id="SSF50346">
    <property type="entry name" value="PRC-barrel domain"/>
    <property type="match status" value="1"/>
</dbReference>
<dbReference type="Pfam" id="PF05239">
    <property type="entry name" value="PRC"/>
    <property type="match status" value="1"/>
</dbReference>
<proteinExistence type="predicted"/>
<evidence type="ECO:0000256" key="1">
    <source>
        <dbReference type="SAM" id="SignalP"/>
    </source>
</evidence>
<feature type="chain" id="PRO_5042523639" evidence="1">
    <location>
        <begin position="23"/>
        <end position="137"/>
    </location>
</feature>
<dbReference type="AlphaFoldDB" id="A0AAJ4ZKD4"/>
<evidence type="ECO:0000313" key="3">
    <source>
        <dbReference type="EMBL" id="SUD96989.1"/>
    </source>
</evidence>
<dbReference type="RefSeq" id="WP_062738407.1">
    <property type="nucleotide sequence ID" value="NZ_BAAAEC010000023.1"/>
</dbReference>
<dbReference type="InterPro" id="IPR011033">
    <property type="entry name" value="PRC_barrel-like_sf"/>
</dbReference>
<dbReference type="InterPro" id="IPR027275">
    <property type="entry name" value="PRC-brl_dom"/>
</dbReference>
<dbReference type="EMBL" id="UGVE01000001">
    <property type="protein sequence ID" value="SUD96989.1"/>
    <property type="molecule type" value="Genomic_DNA"/>
</dbReference>
<organism evidence="3 4">
    <name type="scientific">Ralstonia mannitolilytica</name>
    <dbReference type="NCBI Taxonomy" id="105219"/>
    <lineage>
        <taxon>Bacteria</taxon>
        <taxon>Pseudomonadati</taxon>
        <taxon>Pseudomonadota</taxon>
        <taxon>Betaproteobacteria</taxon>
        <taxon>Burkholderiales</taxon>
        <taxon>Burkholderiaceae</taxon>
        <taxon>Ralstonia</taxon>
    </lineage>
</organism>
<dbReference type="Proteomes" id="UP000255008">
    <property type="component" value="Unassembled WGS sequence"/>
</dbReference>
<dbReference type="PANTHER" id="PTHR36505:SF1">
    <property type="entry name" value="BLR1072 PROTEIN"/>
    <property type="match status" value="1"/>
</dbReference>